<name>X0YEC5_9ZZZZ</name>
<sequence>VAPVLDNTGTMTLTNVVEDDTDPAGDTVADIIDSATGDRITDLDGGAVEGVAVIGVDNTNGTWQYETGGGWTAFGALTAANNSAVLLNPAASIRFVPDGNYNGSAGDI</sequence>
<dbReference type="AlphaFoldDB" id="X0YEC5"/>
<organism evidence="1">
    <name type="scientific">marine sediment metagenome</name>
    <dbReference type="NCBI Taxonomy" id="412755"/>
    <lineage>
        <taxon>unclassified sequences</taxon>
        <taxon>metagenomes</taxon>
        <taxon>ecological metagenomes</taxon>
    </lineage>
</organism>
<comment type="caution">
    <text evidence="1">The sequence shown here is derived from an EMBL/GenBank/DDBJ whole genome shotgun (WGS) entry which is preliminary data.</text>
</comment>
<accession>X0YEC5</accession>
<evidence type="ECO:0008006" key="2">
    <source>
        <dbReference type="Google" id="ProtNLM"/>
    </source>
</evidence>
<reference evidence="1" key="1">
    <citation type="journal article" date="2014" name="Front. Microbiol.">
        <title>High frequency of phylogenetically diverse reductive dehalogenase-homologous genes in deep subseafloor sedimentary metagenomes.</title>
        <authorList>
            <person name="Kawai M."/>
            <person name="Futagami T."/>
            <person name="Toyoda A."/>
            <person name="Takaki Y."/>
            <person name="Nishi S."/>
            <person name="Hori S."/>
            <person name="Arai W."/>
            <person name="Tsubouchi T."/>
            <person name="Morono Y."/>
            <person name="Uchiyama I."/>
            <person name="Ito T."/>
            <person name="Fujiyama A."/>
            <person name="Inagaki F."/>
            <person name="Takami H."/>
        </authorList>
    </citation>
    <scope>NUCLEOTIDE SEQUENCE</scope>
    <source>
        <strain evidence="1">Expedition CK06-06</strain>
    </source>
</reference>
<dbReference type="EMBL" id="BARS01058276">
    <property type="protein sequence ID" value="GAG47028.1"/>
    <property type="molecule type" value="Genomic_DNA"/>
</dbReference>
<feature type="non-terminal residue" evidence="1">
    <location>
        <position position="1"/>
    </location>
</feature>
<gene>
    <name evidence="1" type="ORF">S01H1_85068</name>
</gene>
<proteinExistence type="predicted"/>
<feature type="non-terminal residue" evidence="1">
    <location>
        <position position="108"/>
    </location>
</feature>
<protein>
    <recommendedName>
        <fullName evidence="2">RapA2 cadherin-like domain-containing protein</fullName>
    </recommendedName>
</protein>
<evidence type="ECO:0000313" key="1">
    <source>
        <dbReference type="EMBL" id="GAG47028.1"/>
    </source>
</evidence>